<dbReference type="STRING" id="1105367.CG50_08375"/>
<sequence length="353" mass="36247">MNKAQYLPLRQMPPLRPAPIAPVRALARLALALWTVAALSGAIWGLMQNPLAHPFTERTTQAARSALERALAEAATPDELSTRLTAAIAAQDRDRIRLLLDLAQDRHIALSEALRTGAEAALARDWTETAGACARCTVDVAACPSLTLIGACTLPFQISPAGDVAALGQAGWAWASGQPVDGLDAALAAVGLAATGATIASGGLGAGATLPVKVGASALRIARRAKALSPGLSRALREAASEAGGTARLSTMAGDVTRIAKATSPAEVLPILRLADDEADLSRLARLSEVAGPETPRALEMLGKARSLRLLHRLGDAAIMALGGLMALIGQLGALLGAGLVAMLRRGLRQAAR</sequence>
<reference evidence="2 3" key="1">
    <citation type="submission" date="2014-03" db="EMBL/GenBank/DDBJ databases">
        <title>Genome of Paenirhodobacter enshiensis DW2-9.</title>
        <authorList>
            <person name="Wang D."/>
            <person name="Wang G."/>
        </authorList>
    </citation>
    <scope>NUCLEOTIDE SEQUENCE [LARGE SCALE GENOMIC DNA]</scope>
    <source>
        <strain evidence="2 3">DW2-9</strain>
    </source>
</reference>
<dbReference type="OrthoDB" id="7774819at2"/>
<feature type="transmembrane region" description="Helical" evidence="1">
    <location>
        <begin position="317"/>
        <end position="344"/>
    </location>
</feature>
<keyword evidence="1" id="KW-0812">Transmembrane</keyword>
<dbReference type="RefSeq" id="WP_036634633.1">
    <property type="nucleotide sequence ID" value="NZ_JFZB01000003.1"/>
</dbReference>
<protein>
    <submittedName>
        <fullName evidence="2">Uncharacterized protein</fullName>
    </submittedName>
</protein>
<feature type="transmembrane region" description="Helical" evidence="1">
    <location>
        <begin position="25"/>
        <end position="47"/>
    </location>
</feature>
<keyword evidence="1" id="KW-0472">Membrane</keyword>
<evidence type="ECO:0000313" key="2">
    <source>
        <dbReference type="EMBL" id="KFI29644.1"/>
    </source>
</evidence>
<dbReference type="AlphaFoldDB" id="A0A086Y5U4"/>
<dbReference type="Proteomes" id="UP000028824">
    <property type="component" value="Unassembled WGS sequence"/>
</dbReference>
<name>A0A086Y5U4_9RHOB</name>
<evidence type="ECO:0000256" key="1">
    <source>
        <dbReference type="SAM" id="Phobius"/>
    </source>
</evidence>
<proteinExistence type="predicted"/>
<evidence type="ECO:0000313" key="3">
    <source>
        <dbReference type="Proteomes" id="UP000028824"/>
    </source>
</evidence>
<accession>A0A086Y5U4</accession>
<comment type="caution">
    <text evidence="2">The sequence shown here is derived from an EMBL/GenBank/DDBJ whole genome shotgun (WGS) entry which is preliminary data.</text>
</comment>
<keyword evidence="1" id="KW-1133">Transmembrane helix</keyword>
<keyword evidence="3" id="KW-1185">Reference proteome</keyword>
<gene>
    <name evidence="2" type="ORF">CG50_08375</name>
</gene>
<organism evidence="2 3">
    <name type="scientific">Paenirhodobacter enshiensis</name>
    <dbReference type="NCBI Taxonomy" id="1105367"/>
    <lineage>
        <taxon>Bacteria</taxon>
        <taxon>Pseudomonadati</taxon>
        <taxon>Pseudomonadota</taxon>
        <taxon>Alphaproteobacteria</taxon>
        <taxon>Rhodobacterales</taxon>
        <taxon>Rhodobacter group</taxon>
        <taxon>Paenirhodobacter</taxon>
    </lineage>
</organism>
<dbReference type="EMBL" id="JFZB01000003">
    <property type="protein sequence ID" value="KFI29644.1"/>
    <property type="molecule type" value="Genomic_DNA"/>
</dbReference>